<comment type="caution">
    <text evidence="1">The sequence shown here is derived from an EMBL/GenBank/DDBJ whole genome shotgun (WGS) entry which is preliminary data.</text>
</comment>
<evidence type="ECO:0000313" key="1">
    <source>
        <dbReference type="EMBL" id="KAJ8870793.1"/>
    </source>
</evidence>
<proteinExistence type="predicted"/>
<name>A0ABQ9GG74_9NEOP</name>
<accession>A0ABQ9GG74</accession>
<keyword evidence="2" id="KW-1185">Reference proteome</keyword>
<sequence>MPYPGFEHRTSRTPDRWRTNRLRHGRSAPFIYELRFNNITARIEASPDVVIHVAFSRAPETSLQGCAITVACYVGVKRDMQTRERLPLYPPPFSSAQSNFSSGYCLRSSFEGQLRLPISRLDTGAYCYCRIFKVTPTNLFFSTPLNEMKMSYGTERPLGDMALTREATLEMTDPKEKFSTLWLDYSPPTKANRIRFPMGPTPGVRMWESCRRWSAGFLENLPFPRALAFRRCSINHLALPSSALKTSMLRAARISSLTLSGTLHMKGLAWSALYTAEPYRPMRKVPYAWQTPFAADTLFRLKRAFKGAKTIVNNHCCEACQLELGVDSVRGVQVKWLQHDPPSSEPRLPSASLLRPGVVRARGAHFDAATVSLCAESTNNSWRIVEWVFQRSEEGQLRPWHGEVIRLETRVLVNCWSGREEMM</sequence>
<evidence type="ECO:0008006" key="3">
    <source>
        <dbReference type="Google" id="ProtNLM"/>
    </source>
</evidence>
<evidence type="ECO:0000313" key="2">
    <source>
        <dbReference type="Proteomes" id="UP001159363"/>
    </source>
</evidence>
<dbReference type="Proteomes" id="UP001159363">
    <property type="component" value="Chromosome 11"/>
</dbReference>
<organism evidence="1 2">
    <name type="scientific">Dryococelus australis</name>
    <dbReference type="NCBI Taxonomy" id="614101"/>
    <lineage>
        <taxon>Eukaryota</taxon>
        <taxon>Metazoa</taxon>
        <taxon>Ecdysozoa</taxon>
        <taxon>Arthropoda</taxon>
        <taxon>Hexapoda</taxon>
        <taxon>Insecta</taxon>
        <taxon>Pterygota</taxon>
        <taxon>Neoptera</taxon>
        <taxon>Polyneoptera</taxon>
        <taxon>Phasmatodea</taxon>
        <taxon>Verophasmatodea</taxon>
        <taxon>Anareolatae</taxon>
        <taxon>Phasmatidae</taxon>
        <taxon>Eurycanthinae</taxon>
        <taxon>Dryococelus</taxon>
    </lineage>
</organism>
<dbReference type="EMBL" id="JARBHB010000012">
    <property type="protein sequence ID" value="KAJ8870793.1"/>
    <property type="molecule type" value="Genomic_DNA"/>
</dbReference>
<protein>
    <recommendedName>
        <fullName evidence="3">Ig-like domain-containing protein</fullName>
    </recommendedName>
</protein>
<reference evidence="1 2" key="1">
    <citation type="submission" date="2023-02" db="EMBL/GenBank/DDBJ databases">
        <title>LHISI_Scaffold_Assembly.</title>
        <authorList>
            <person name="Stuart O.P."/>
            <person name="Cleave R."/>
            <person name="Magrath M.J.L."/>
            <person name="Mikheyev A.S."/>
        </authorList>
    </citation>
    <scope>NUCLEOTIDE SEQUENCE [LARGE SCALE GENOMIC DNA]</scope>
    <source>
        <strain evidence="1">Daus_M_001</strain>
        <tissue evidence="1">Leg muscle</tissue>
    </source>
</reference>
<gene>
    <name evidence="1" type="ORF">PR048_027092</name>
</gene>